<evidence type="ECO:0000256" key="8">
    <source>
        <dbReference type="ARBA" id="ARBA00022741"/>
    </source>
</evidence>
<name>A0A7Z2ZLA8_9BACL</name>
<feature type="domain" description="HAMP" evidence="16">
    <location>
        <begin position="197"/>
        <end position="249"/>
    </location>
</feature>
<comment type="catalytic activity">
    <reaction evidence="1">
        <text>ATP + protein L-histidine = ADP + protein N-phospho-L-histidine.</text>
        <dbReference type="EC" id="2.7.13.3"/>
    </reaction>
</comment>
<dbReference type="EMBL" id="CP051680">
    <property type="protein sequence ID" value="QJD83843.1"/>
    <property type="molecule type" value="Genomic_DNA"/>
</dbReference>
<feature type="transmembrane region" description="Helical" evidence="14">
    <location>
        <begin position="6"/>
        <end position="27"/>
    </location>
</feature>
<dbReference type="GO" id="GO:0005524">
    <property type="term" value="F:ATP binding"/>
    <property type="evidence" value="ECO:0007669"/>
    <property type="project" value="UniProtKB-KW"/>
</dbReference>
<dbReference type="Gene3D" id="6.10.340.10">
    <property type="match status" value="1"/>
</dbReference>
<evidence type="ECO:0000256" key="14">
    <source>
        <dbReference type="SAM" id="Phobius"/>
    </source>
</evidence>
<evidence type="ECO:0000256" key="13">
    <source>
        <dbReference type="ARBA" id="ARBA00023136"/>
    </source>
</evidence>
<evidence type="ECO:0000256" key="4">
    <source>
        <dbReference type="ARBA" id="ARBA00022475"/>
    </source>
</evidence>
<evidence type="ECO:0000256" key="1">
    <source>
        <dbReference type="ARBA" id="ARBA00000085"/>
    </source>
</evidence>
<dbReference type="InterPro" id="IPR036097">
    <property type="entry name" value="HisK_dim/P_sf"/>
</dbReference>
<dbReference type="Pfam" id="PF02518">
    <property type="entry name" value="HATPase_c"/>
    <property type="match status" value="1"/>
</dbReference>
<dbReference type="SUPFAM" id="SSF47384">
    <property type="entry name" value="Homodimeric domain of signal transducing histidine kinase"/>
    <property type="match status" value="1"/>
</dbReference>
<dbReference type="Pfam" id="PF00512">
    <property type="entry name" value="HisKA"/>
    <property type="match status" value="1"/>
</dbReference>
<protein>
    <recommendedName>
        <fullName evidence="3">histidine kinase</fullName>
        <ecNumber evidence="3">2.7.13.3</ecNumber>
    </recommendedName>
</protein>
<accession>A0A7Z2ZLA8</accession>
<evidence type="ECO:0000256" key="11">
    <source>
        <dbReference type="ARBA" id="ARBA00022989"/>
    </source>
</evidence>
<dbReference type="GO" id="GO:0005886">
    <property type="term" value="C:plasma membrane"/>
    <property type="evidence" value="ECO:0007669"/>
    <property type="project" value="UniProtKB-SubCell"/>
</dbReference>
<evidence type="ECO:0000313" key="17">
    <source>
        <dbReference type="EMBL" id="QJD83843.1"/>
    </source>
</evidence>
<keyword evidence="13 14" id="KW-0472">Membrane</keyword>
<evidence type="ECO:0000313" key="18">
    <source>
        <dbReference type="Proteomes" id="UP000502248"/>
    </source>
</evidence>
<dbReference type="PRINTS" id="PR00344">
    <property type="entry name" value="BCTRLSENSOR"/>
</dbReference>
<dbReference type="PROSITE" id="PS50109">
    <property type="entry name" value="HIS_KIN"/>
    <property type="match status" value="1"/>
</dbReference>
<keyword evidence="18" id="KW-1185">Reference proteome</keyword>
<dbReference type="InterPro" id="IPR004358">
    <property type="entry name" value="Sig_transdc_His_kin-like_C"/>
</dbReference>
<dbReference type="FunFam" id="3.30.565.10:FF:000006">
    <property type="entry name" value="Sensor histidine kinase WalK"/>
    <property type="match status" value="1"/>
</dbReference>
<dbReference type="CDD" id="cd00075">
    <property type="entry name" value="HATPase"/>
    <property type="match status" value="1"/>
</dbReference>
<dbReference type="InterPro" id="IPR005467">
    <property type="entry name" value="His_kinase_dom"/>
</dbReference>
<dbReference type="AlphaFoldDB" id="A0A7Z2ZLA8"/>
<evidence type="ECO:0000259" key="15">
    <source>
        <dbReference type="PROSITE" id="PS50109"/>
    </source>
</evidence>
<dbReference type="Proteomes" id="UP000502248">
    <property type="component" value="Chromosome"/>
</dbReference>
<keyword evidence="9 17" id="KW-0418">Kinase</keyword>
<keyword evidence="8" id="KW-0547">Nucleotide-binding</keyword>
<dbReference type="SMART" id="SM00387">
    <property type="entry name" value="HATPase_c"/>
    <property type="match status" value="1"/>
</dbReference>
<dbReference type="InterPro" id="IPR003661">
    <property type="entry name" value="HisK_dim/P_dom"/>
</dbReference>
<feature type="domain" description="Histidine kinase" evidence="15">
    <location>
        <begin position="264"/>
        <end position="477"/>
    </location>
</feature>
<proteinExistence type="predicted"/>
<dbReference type="GO" id="GO:0000155">
    <property type="term" value="F:phosphorelay sensor kinase activity"/>
    <property type="evidence" value="ECO:0007669"/>
    <property type="project" value="InterPro"/>
</dbReference>
<dbReference type="InterPro" id="IPR050398">
    <property type="entry name" value="HssS/ArlS-like"/>
</dbReference>
<dbReference type="Gene3D" id="3.30.565.10">
    <property type="entry name" value="Histidine kinase-like ATPase, C-terminal domain"/>
    <property type="match status" value="1"/>
</dbReference>
<dbReference type="Pfam" id="PF00672">
    <property type="entry name" value="HAMP"/>
    <property type="match status" value="1"/>
</dbReference>
<organism evidence="17 18">
    <name type="scientific">Cohnella herbarum</name>
    <dbReference type="NCBI Taxonomy" id="2728023"/>
    <lineage>
        <taxon>Bacteria</taxon>
        <taxon>Bacillati</taxon>
        <taxon>Bacillota</taxon>
        <taxon>Bacilli</taxon>
        <taxon>Bacillales</taxon>
        <taxon>Paenibacillaceae</taxon>
        <taxon>Cohnella</taxon>
    </lineage>
</organism>
<dbReference type="SUPFAM" id="SSF158472">
    <property type="entry name" value="HAMP domain-like"/>
    <property type="match status" value="1"/>
</dbReference>
<dbReference type="InterPro" id="IPR003660">
    <property type="entry name" value="HAMP_dom"/>
</dbReference>
<keyword evidence="11 14" id="KW-1133">Transmembrane helix</keyword>
<sequence length="484" mass="55591">MKFWQKIYLFSIMAFIVVFNLASIMVIERNHSKMLQQEINNTLSENMSINSSVSAIIPLLRIYDSNEYEKSVLTNIANEFVDKNSHSNIYLEIVDDERRTIYSNKDSGKLSTNMPSDRKELVDLQANEIKYILRDIDDRTFLFTANITEINNKKYTFTYIKEVTPLYEERIDQYRFFVKVDIGACLIYMVVMFFISKGLTKPIDKMIRTAKDIAQGNFSERVQLKSKDEIGILATNFNAMAVVVEAKINELELHNSEKQRFIDNFTHELKTPLTSIIGYANYLKVTKYNEEIFVDGLQVIYSEAKRLESLSIKLMDLILLKEDQFQMVTENLNDLIIEMESSLKMRAASKNIKIITTCDQCSLKLEKDLIKVLIFNLVDNAIKASNELESITIRTFESDGNCVLEVADNGIGIPSDHIDKIFEPFYMADKARTRNNNGAGLGLSICQAVAGIHHATIEVISEINRGTTIRVVFQQRNWQDEVNE</sequence>
<dbReference type="InterPro" id="IPR036890">
    <property type="entry name" value="HATPase_C_sf"/>
</dbReference>
<dbReference type="PANTHER" id="PTHR45528">
    <property type="entry name" value="SENSOR HISTIDINE KINASE CPXA"/>
    <property type="match status" value="1"/>
</dbReference>
<evidence type="ECO:0000256" key="2">
    <source>
        <dbReference type="ARBA" id="ARBA00004651"/>
    </source>
</evidence>
<dbReference type="KEGG" id="cheb:HH215_12055"/>
<keyword evidence="12" id="KW-0902">Two-component regulatory system</keyword>
<comment type="subcellular location">
    <subcellularLocation>
        <location evidence="2">Cell membrane</location>
        <topology evidence="2">Multi-pass membrane protein</topology>
    </subcellularLocation>
</comment>
<evidence type="ECO:0000256" key="12">
    <source>
        <dbReference type="ARBA" id="ARBA00023012"/>
    </source>
</evidence>
<keyword evidence="6" id="KW-0808">Transferase</keyword>
<evidence type="ECO:0000256" key="6">
    <source>
        <dbReference type="ARBA" id="ARBA00022679"/>
    </source>
</evidence>
<evidence type="ECO:0000256" key="3">
    <source>
        <dbReference type="ARBA" id="ARBA00012438"/>
    </source>
</evidence>
<evidence type="ECO:0000256" key="9">
    <source>
        <dbReference type="ARBA" id="ARBA00022777"/>
    </source>
</evidence>
<keyword evidence="5" id="KW-0597">Phosphoprotein</keyword>
<dbReference type="EC" id="2.7.13.3" evidence="3"/>
<evidence type="ECO:0000256" key="7">
    <source>
        <dbReference type="ARBA" id="ARBA00022692"/>
    </source>
</evidence>
<keyword evidence="7 14" id="KW-0812">Transmembrane</keyword>
<gene>
    <name evidence="17" type="ORF">HH215_12055</name>
</gene>
<keyword evidence="10" id="KW-0067">ATP-binding</keyword>
<dbReference type="RefSeq" id="WP_169280130.1">
    <property type="nucleotide sequence ID" value="NZ_CP051680.1"/>
</dbReference>
<dbReference type="SMART" id="SM00388">
    <property type="entry name" value="HisKA"/>
    <property type="match status" value="1"/>
</dbReference>
<dbReference type="SUPFAM" id="SSF55874">
    <property type="entry name" value="ATPase domain of HSP90 chaperone/DNA topoisomerase II/histidine kinase"/>
    <property type="match status" value="1"/>
</dbReference>
<evidence type="ECO:0000259" key="16">
    <source>
        <dbReference type="PROSITE" id="PS50885"/>
    </source>
</evidence>
<keyword evidence="4" id="KW-1003">Cell membrane</keyword>
<dbReference type="Gene3D" id="1.10.287.130">
    <property type="match status" value="1"/>
</dbReference>
<reference evidence="17 18" key="1">
    <citation type="submission" date="2020-04" db="EMBL/GenBank/DDBJ databases">
        <title>Genome sequencing of novel species.</title>
        <authorList>
            <person name="Heo J."/>
            <person name="Kim S.-J."/>
            <person name="Kim J.-S."/>
            <person name="Hong S.-B."/>
            <person name="Kwon S.-W."/>
        </authorList>
    </citation>
    <scope>NUCLEOTIDE SEQUENCE [LARGE SCALE GENOMIC DNA]</scope>
    <source>
        <strain evidence="17 18">MFER-1</strain>
    </source>
</reference>
<evidence type="ECO:0000256" key="10">
    <source>
        <dbReference type="ARBA" id="ARBA00022840"/>
    </source>
</evidence>
<dbReference type="CDD" id="cd00082">
    <property type="entry name" value="HisKA"/>
    <property type="match status" value="1"/>
</dbReference>
<dbReference type="SMART" id="SM00304">
    <property type="entry name" value="HAMP"/>
    <property type="match status" value="1"/>
</dbReference>
<dbReference type="InterPro" id="IPR003594">
    <property type="entry name" value="HATPase_dom"/>
</dbReference>
<evidence type="ECO:0000256" key="5">
    <source>
        <dbReference type="ARBA" id="ARBA00022553"/>
    </source>
</evidence>
<dbReference type="CDD" id="cd06225">
    <property type="entry name" value="HAMP"/>
    <property type="match status" value="1"/>
</dbReference>
<dbReference type="PANTHER" id="PTHR45528:SF1">
    <property type="entry name" value="SENSOR HISTIDINE KINASE CPXA"/>
    <property type="match status" value="1"/>
</dbReference>
<dbReference type="PROSITE" id="PS50885">
    <property type="entry name" value="HAMP"/>
    <property type="match status" value="1"/>
</dbReference>